<proteinExistence type="predicted"/>
<protein>
    <submittedName>
        <fullName evidence="1">Uncharacterized protein</fullName>
    </submittedName>
</protein>
<dbReference type="PATRIC" id="fig|315405.12.peg.2255"/>
<comment type="caution">
    <text evidence="1">The sequence shown here is derived from an EMBL/GenBank/DDBJ whole genome shotgun (WGS) entry which is preliminary data.</text>
</comment>
<dbReference type="EMBL" id="LQXV01000390">
    <property type="protein sequence ID" value="KXU04303.1"/>
    <property type="molecule type" value="Genomic_DNA"/>
</dbReference>
<name>A0A139QPP5_9STRE</name>
<gene>
    <name evidence="1" type="ORF">SGADD03_01885</name>
</gene>
<sequence>MAKKYTCNECGGTFSESEIDWEVSEKSYDDYCCYSCSDSLVQAGIDAMDPDGNGYDEFGNWDGERLGF</sequence>
<dbReference type="RefSeq" id="WP_061460302.1">
    <property type="nucleotide sequence ID" value="NZ_KQ970579.1"/>
</dbReference>
<dbReference type="AlphaFoldDB" id="A0A139QPP5"/>
<evidence type="ECO:0000313" key="2">
    <source>
        <dbReference type="Proteomes" id="UP000071927"/>
    </source>
</evidence>
<accession>A0A139QPP5</accession>
<dbReference type="Proteomes" id="UP000071927">
    <property type="component" value="Unassembled WGS sequence"/>
</dbReference>
<evidence type="ECO:0000313" key="1">
    <source>
        <dbReference type="EMBL" id="KXU04303.1"/>
    </source>
</evidence>
<reference evidence="1 2" key="1">
    <citation type="submission" date="2016-01" db="EMBL/GenBank/DDBJ databases">
        <title>Highly variable Streptococcus oralis are common among viridans streptococci isolated from primates.</title>
        <authorList>
            <person name="Denapaite D."/>
            <person name="Rieger M."/>
            <person name="Koendgen S."/>
            <person name="Brueckner R."/>
            <person name="Ochigava I."/>
            <person name="Kappeler P."/>
            <person name="Maetz-Rensing K."/>
            <person name="Leendertz F."/>
            <person name="Hakenbeck R."/>
        </authorList>
    </citation>
    <scope>NUCLEOTIDE SEQUENCE [LARGE SCALE GENOMIC DNA]</scope>
    <source>
        <strain evidence="1 2">DD03</strain>
    </source>
</reference>
<organism evidence="1 2">
    <name type="scientific">Streptococcus gallolyticus</name>
    <dbReference type="NCBI Taxonomy" id="315405"/>
    <lineage>
        <taxon>Bacteria</taxon>
        <taxon>Bacillati</taxon>
        <taxon>Bacillota</taxon>
        <taxon>Bacilli</taxon>
        <taxon>Lactobacillales</taxon>
        <taxon>Streptococcaceae</taxon>
        <taxon>Streptococcus</taxon>
    </lineage>
</organism>